<evidence type="ECO:0000259" key="4">
    <source>
        <dbReference type="Pfam" id="PF04500"/>
    </source>
</evidence>
<evidence type="ECO:0000313" key="5">
    <source>
        <dbReference type="EMBL" id="JAA80956.1"/>
    </source>
</evidence>
<organism evidence="5">
    <name type="scientific">Pararge aegeria</name>
    <name type="common">speckled wood butterfly</name>
    <dbReference type="NCBI Taxonomy" id="116150"/>
    <lineage>
        <taxon>Eukaryota</taxon>
        <taxon>Metazoa</taxon>
        <taxon>Ecdysozoa</taxon>
        <taxon>Arthropoda</taxon>
        <taxon>Hexapoda</taxon>
        <taxon>Insecta</taxon>
        <taxon>Pterygota</taxon>
        <taxon>Neoptera</taxon>
        <taxon>Endopterygota</taxon>
        <taxon>Lepidoptera</taxon>
        <taxon>Glossata</taxon>
        <taxon>Ditrysia</taxon>
        <taxon>Papilionoidea</taxon>
        <taxon>Nymphalidae</taxon>
        <taxon>Satyrinae</taxon>
        <taxon>Satyrini</taxon>
        <taxon>Parargina</taxon>
        <taxon>Pararge</taxon>
    </lineage>
</organism>
<reference evidence="5" key="2">
    <citation type="submission" date="2013-05" db="EMBL/GenBank/DDBJ databases">
        <authorList>
            <person name="Carter J.-M."/>
            <person name="Baker S.C."/>
            <person name="Pink R."/>
            <person name="Carter D.R.F."/>
            <person name="Collins A."/>
            <person name="Tomlin J."/>
            <person name="Gibbs M."/>
            <person name="Breuker C.J."/>
        </authorList>
    </citation>
    <scope>NUCLEOTIDE SEQUENCE</scope>
    <source>
        <tissue evidence="5">Ovary</tissue>
    </source>
</reference>
<protein>
    <submittedName>
        <fullName evidence="5">Modifier of mdg4</fullName>
    </submittedName>
</protein>
<dbReference type="GO" id="GO:0008270">
    <property type="term" value="F:zinc ion binding"/>
    <property type="evidence" value="ECO:0007669"/>
    <property type="project" value="UniProtKB-KW"/>
</dbReference>
<evidence type="ECO:0000256" key="3">
    <source>
        <dbReference type="ARBA" id="ARBA00022833"/>
    </source>
</evidence>
<dbReference type="AlphaFoldDB" id="S4NQC8"/>
<keyword evidence="1" id="KW-0479">Metal-binding</keyword>
<sequence length="73" mass="8323">GEGGAVGDAQVEYIKTKKSPPLIKFNDHTYYELKSKEGPTKRWKCTGYRCAATLYTFKDKVIGHNKLHNHKKP</sequence>
<keyword evidence="3" id="KW-0862">Zinc</keyword>
<accession>S4NQC8</accession>
<proteinExistence type="predicted"/>
<reference evidence="5" key="1">
    <citation type="journal article" date="2013" name="BMC Genomics">
        <title>Unscrambling butterfly oogenesis.</title>
        <authorList>
            <person name="Carter J.M."/>
            <person name="Baker S.C."/>
            <person name="Pink R."/>
            <person name="Carter D.R."/>
            <person name="Collins A."/>
            <person name="Tomlin J."/>
            <person name="Gibbs M."/>
            <person name="Breuker C.J."/>
        </authorList>
    </citation>
    <scope>NUCLEOTIDE SEQUENCE</scope>
    <source>
        <tissue evidence="5">Ovary</tissue>
    </source>
</reference>
<feature type="domain" description="FLYWCH-type" evidence="4">
    <location>
        <begin position="13"/>
        <end position="70"/>
    </location>
</feature>
<dbReference type="Pfam" id="PF04500">
    <property type="entry name" value="FLYWCH"/>
    <property type="match status" value="1"/>
</dbReference>
<evidence type="ECO:0000256" key="1">
    <source>
        <dbReference type="ARBA" id="ARBA00022723"/>
    </source>
</evidence>
<dbReference type="EMBL" id="GAIX01011604">
    <property type="protein sequence ID" value="JAA80956.1"/>
    <property type="molecule type" value="Transcribed_RNA"/>
</dbReference>
<evidence type="ECO:0000256" key="2">
    <source>
        <dbReference type="ARBA" id="ARBA00022771"/>
    </source>
</evidence>
<dbReference type="Gene3D" id="2.20.25.240">
    <property type="match status" value="1"/>
</dbReference>
<keyword evidence="2" id="KW-0863">Zinc-finger</keyword>
<dbReference type="InterPro" id="IPR007588">
    <property type="entry name" value="Znf_FLYWCH"/>
</dbReference>
<feature type="non-terminal residue" evidence="5">
    <location>
        <position position="1"/>
    </location>
</feature>
<name>S4NQC8_9NEOP</name>